<reference evidence="2 3" key="1">
    <citation type="submission" date="2023-11" db="EMBL/GenBank/DDBJ databases">
        <title>Halocaridina rubra genome assembly.</title>
        <authorList>
            <person name="Smith C."/>
        </authorList>
    </citation>
    <scope>NUCLEOTIDE SEQUENCE [LARGE SCALE GENOMIC DNA]</scope>
    <source>
        <strain evidence="2">EP-1</strain>
        <tissue evidence="2">Whole</tissue>
    </source>
</reference>
<evidence type="ECO:0000256" key="1">
    <source>
        <dbReference type="SAM" id="MobiDB-lite"/>
    </source>
</evidence>
<gene>
    <name evidence="2" type="ORF">SK128_026140</name>
</gene>
<feature type="compositionally biased region" description="Low complexity" evidence="1">
    <location>
        <begin position="339"/>
        <end position="362"/>
    </location>
</feature>
<feature type="compositionally biased region" description="Basic and acidic residues" evidence="1">
    <location>
        <begin position="67"/>
        <end position="82"/>
    </location>
</feature>
<feature type="compositionally biased region" description="Basic residues" evidence="1">
    <location>
        <begin position="49"/>
        <end position="65"/>
    </location>
</feature>
<dbReference type="AlphaFoldDB" id="A0AAN9AEI3"/>
<feature type="compositionally biased region" description="Low complexity" evidence="1">
    <location>
        <begin position="483"/>
        <end position="501"/>
    </location>
</feature>
<feature type="compositionally biased region" description="Polar residues" evidence="1">
    <location>
        <begin position="379"/>
        <end position="388"/>
    </location>
</feature>
<feature type="region of interest" description="Disordered" evidence="1">
    <location>
        <begin position="467"/>
        <end position="630"/>
    </location>
</feature>
<feature type="non-terminal residue" evidence="2">
    <location>
        <position position="1"/>
    </location>
</feature>
<accession>A0AAN9AEI3</accession>
<feature type="compositionally biased region" description="Basic residues" evidence="1">
    <location>
        <begin position="121"/>
        <end position="132"/>
    </location>
</feature>
<proteinExistence type="predicted"/>
<feature type="compositionally biased region" description="Polar residues" evidence="1">
    <location>
        <begin position="269"/>
        <end position="281"/>
    </location>
</feature>
<comment type="caution">
    <text evidence="2">The sequence shown here is derived from an EMBL/GenBank/DDBJ whole genome shotgun (WGS) entry which is preliminary data.</text>
</comment>
<protein>
    <submittedName>
        <fullName evidence="2">Uncharacterized protein</fullName>
    </submittedName>
</protein>
<keyword evidence="3" id="KW-1185">Reference proteome</keyword>
<evidence type="ECO:0000313" key="3">
    <source>
        <dbReference type="Proteomes" id="UP001381693"/>
    </source>
</evidence>
<name>A0AAN9AEI3_HALRR</name>
<dbReference type="Proteomes" id="UP001381693">
    <property type="component" value="Unassembled WGS sequence"/>
</dbReference>
<feature type="compositionally biased region" description="Low complexity" evidence="1">
    <location>
        <begin position="203"/>
        <end position="255"/>
    </location>
</feature>
<feature type="region of interest" description="Disordered" evidence="1">
    <location>
        <begin position="1"/>
        <end position="82"/>
    </location>
</feature>
<sequence>SGGAINDAQWVQVKEEQTQVRGNTATVRDLSHKSGYQPSGHDTEADSHHHQHSNKKRHRKHRSRSRSPSEAKNSRLPDELRQHLDFKLQMAQGMTEAELKEIPYTKVETAKTIKIKFTSPKTKRHKSPRRSKSNSSDRKATPPADGESPPPPYTPSPANKTNTLPKAVHKDGSGEGENENVGSERGGGGGMANDASHPPGPRSLHSSDGTTSSSTKTVGLTSNGKNWSDSSTNTPPTKTSSKPSSGVSYGYSNGNPHKPVMVNGPSVKTLVTNGTSTSSPTFRHEASSPDSSTFMEENGGSLVSTNGFVNSSSNGFKNPGSDRGSHFSSVIKPQPSPQSSVTSGISVGSSSVSISADSTLTSGSHNTLSHLDTPHNHHQQLSSTSNSPDPDDQKSFDHHSYENFSFDQHSYDRSTVSDITEPYYSNCSSYSSQKNHPQFHYSKSLYPDLTSLTQHSTNILIHYHENSPEFSSSSSGNQPIPRPRSSIISSVHSSDSSTHIVQSYGPPSMRNDEHSTNSLQRSGNTSTLPRPAPNNNHNTVGIPPLSSSVTSSPAPIASSNLGGCENSTLPRLLSSNKPHMKTTGSQTNILRTTASQTNHSNSGQRASSKPPPSTSKNPSETNEGIQTANGTNLAHSALHWKVYNWDAYREEAEWSNSLGRSIKGQGQDGNQHIRGVGGHTRRGSAGSLELILGPLIQSALQ</sequence>
<dbReference type="EMBL" id="JAXCGZ010000496">
    <property type="protein sequence ID" value="KAK7085898.1"/>
    <property type="molecule type" value="Genomic_DNA"/>
</dbReference>
<feature type="compositionally biased region" description="Basic and acidic residues" evidence="1">
    <location>
        <begin position="97"/>
        <end position="111"/>
    </location>
</feature>
<evidence type="ECO:0000313" key="2">
    <source>
        <dbReference type="EMBL" id="KAK7085898.1"/>
    </source>
</evidence>
<feature type="compositionally biased region" description="Polar residues" evidence="1">
    <location>
        <begin position="516"/>
        <end position="606"/>
    </location>
</feature>
<feature type="region of interest" description="Disordered" evidence="1">
    <location>
        <begin position="96"/>
        <end position="402"/>
    </location>
</feature>
<feature type="compositionally biased region" description="Polar residues" evidence="1">
    <location>
        <begin position="288"/>
        <end position="316"/>
    </location>
</feature>
<organism evidence="2 3">
    <name type="scientific">Halocaridina rubra</name>
    <name type="common">Hawaiian red shrimp</name>
    <dbReference type="NCBI Taxonomy" id="373956"/>
    <lineage>
        <taxon>Eukaryota</taxon>
        <taxon>Metazoa</taxon>
        <taxon>Ecdysozoa</taxon>
        <taxon>Arthropoda</taxon>
        <taxon>Crustacea</taxon>
        <taxon>Multicrustacea</taxon>
        <taxon>Malacostraca</taxon>
        <taxon>Eumalacostraca</taxon>
        <taxon>Eucarida</taxon>
        <taxon>Decapoda</taxon>
        <taxon>Pleocyemata</taxon>
        <taxon>Caridea</taxon>
        <taxon>Atyoidea</taxon>
        <taxon>Atyidae</taxon>
        <taxon>Halocaridina</taxon>
    </lineage>
</organism>
<feature type="compositionally biased region" description="Basic and acidic residues" evidence="1">
    <location>
        <begin position="391"/>
        <end position="401"/>
    </location>
</feature>